<reference evidence="2 3" key="1">
    <citation type="journal article" date="2022" name="Allergy">
        <title>Genome assembly and annotation of Periplaneta americana reveal a comprehensive cockroach allergen profile.</title>
        <authorList>
            <person name="Wang L."/>
            <person name="Xiong Q."/>
            <person name="Saelim N."/>
            <person name="Wang L."/>
            <person name="Nong W."/>
            <person name="Wan A.T."/>
            <person name="Shi M."/>
            <person name="Liu X."/>
            <person name="Cao Q."/>
            <person name="Hui J.H.L."/>
            <person name="Sookrung N."/>
            <person name="Leung T.F."/>
            <person name="Tungtrongchitr A."/>
            <person name="Tsui S.K.W."/>
        </authorList>
    </citation>
    <scope>NUCLEOTIDE SEQUENCE [LARGE SCALE GENOMIC DNA]</scope>
    <source>
        <strain evidence="2">PWHHKU_190912</strain>
    </source>
</reference>
<gene>
    <name evidence="2" type="ORF">ANN_11410</name>
</gene>
<dbReference type="Gene3D" id="3.30.420.10">
    <property type="entry name" value="Ribonuclease H-like superfamily/Ribonuclease H"/>
    <property type="match status" value="1"/>
</dbReference>
<accession>A0ABQ8T4X6</accession>
<organism evidence="2 3">
    <name type="scientific">Periplaneta americana</name>
    <name type="common">American cockroach</name>
    <name type="synonym">Blatta americana</name>
    <dbReference type="NCBI Taxonomy" id="6978"/>
    <lineage>
        <taxon>Eukaryota</taxon>
        <taxon>Metazoa</taxon>
        <taxon>Ecdysozoa</taxon>
        <taxon>Arthropoda</taxon>
        <taxon>Hexapoda</taxon>
        <taxon>Insecta</taxon>
        <taxon>Pterygota</taxon>
        <taxon>Neoptera</taxon>
        <taxon>Polyneoptera</taxon>
        <taxon>Dictyoptera</taxon>
        <taxon>Blattodea</taxon>
        <taxon>Blattoidea</taxon>
        <taxon>Blattidae</taxon>
        <taxon>Blattinae</taxon>
        <taxon>Periplaneta</taxon>
    </lineage>
</organism>
<proteinExistence type="predicted"/>
<feature type="compositionally biased region" description="Acidic residues" evidence="1">
    <location>
        <begin position="553"/>
        <end position="572"/>
    </location>
</feature>
<feature type="compositionally biased region" description="Low complexity" evidence="1">
    <location>
        <begin position="573"/>
        <end position="582"/>
    </location>
</feature>
<dbReference type="EMBL" id="JAJSOF020000015">
    <property type="protein sequence ID" value="KAJ4441554.1"/>
    <property type="molecule type" value="Genomic_DNA"/>
</dbReference>
<feature type="region of interest" description="Disordered" evidence="1">
    <location>
        <begin position="553"/>
        <end position="591"/>
    </location>
</feature>
<keyword evidence="3" id="KW-1185">Reference proteome</keyword>
<dbReference type="PANTHER" id="PTHR33939:SF1">
    <property type="entry name" value="DUF4371 DOMAIN-CONTAINING PROTEIN"/>
    <property type="match status" value="1"/>
</dbReference>
<comment type="caution">
    <text evidence="2">The sequence shown here is derived from an EMBL/GenBank/DDBJ whole genome shotgun (WGS) entry which is preliminary data.</text>
</comment>
<dbReference type="InterPro" id="IPR036397">
    <property type="entry name" value="RNaseH_sf"/>
</dbReference>
<evidence type="ECO:0008006" key="4">
    <source>
        <dbReference type="Google" id="ProtNLM"/>
    </source>
</evidence>
<protein>
    <recommendedName>
        <fullName evidence="4">Tc1-like transposase DDE domain-containing protein</fullName>
    </recommendedName>
</protein>
<evidence type="ECO:0000313" key="2">
    <source>
        <dbReference type="EMBL" id="KAJ4441554.1"/>
    </source>
</evidence>
<dbReference type="Proteomes" id="UP001148838">
    <property type="component" value="Unassembled WGS sequence"/>
</dbReference>
<evidence type="ECO:0000256" key="1">
    <source>
        <dbReference type="SAM" id="MobiDB-lite"/>
    </source>
</evidence>
<dbReference type="PANTHER" id="PTHR33939">
    <property type="entry name" value="PROTEIN CBG22215"/>
    <property type="match status" value="1"/>
</dbReference>
<evidence type="ECO:0000313" key="3">
    <source>
        <dbReference type="Proteomes" id="UP001148838"/>
    </source>
</evidence>
<sequence length="591" mass="67856">MQQDRVNMEAVTVLKQISWHISPFISLLPVCNASTLRIVFWIKMLKYKPFHDLTSNRFSEKLAYYYVTAQNHSPIGTGTIISRMYTTTVLERLKEEKPLCNRTAVLLYKYSTLHRELDRDYADVPRAFDALYSNIADTLIDIADYFDVNYAHGRATRRRSRAAEPRYPPAIWNQFEAAINNEPRTTNLVEGWHNRFQLMIMSRIFHGISDTEMVFCQDDFENMELSDFRLIDRCYLYASDDTIPCCILYEQKSVFMLFSANGIGEGKLVTGDMRPNIRHRLPEIRLTVGENLGENSTSQSLSVERKHSVASREYWKMALSTEPRQSISEESEYEYFVIEGGNMGKRGKALKSDSMNMVINVHKFFTEEYDALKCGKQTISVSSAIERTAAATGFIPNALLTFKSKSTKDYHKEMDSTVFKNWFINQLLPNIPLNSIIVMDNAPYHSTELNKAPISSTPKSEMQSWLRNNNIEFDLRSTKPVLYELVKNDVAKRNISFKSKDVKLLFESALAKVTEDNWRKACEHVEKVEQFYWEKDGLVDEISGRFVINLDDTDTDEELSGGEESEFEEEESAAAANSWSLEGVSTIPPSP</sequence>
<name>A0ABQ8T4X6_PERAM</name>